<evidence type="ECO:0000313" key="3">
    <source>
        <dbReference type="EMBL" id="OWZ00076.1"/>
    </source>
</evidence>
<gene>
    <name evidence="3" type="ORF">PHMEG_00028816</name>
</gene>
<dbReference type="GO" id="GO:0000723">
    <property type="term" value="P:telomere maintenance"/>
    <property type="evidence" value="ECO:0007669"/>
    <property type="project" value="InterPro"/>
</dbReference>
<dbReference type="EMBL" id="NBNE01007916">
    <property type="protein sequence ID" value="OWZ00076.1"/>
    <property type="molecule type" value="Genomic_DNA"/>
</dbReference>
<keyword evidence="4" id="KW-1185">Reference proteome</keyword>
<keyword evidence="1" id="KW-0067">ATP-binding</keyword>
<dbReference type="GO" id="GO:0016887">
    <property type="term" value="F:ATP hydrolysis activity"/>
    <property type="evidence" value="ECO:0007669"/>
    <property type="project" value="RHEA"/>
</dbReference>
<keyword evidence="1" id="KW-0547">Nucleotide-binding</keyword>
<protein>
    <recommendedName>
        <fullName evidence="1">ATP-dependent DNA helicase</fullName>
        <ecNumber evidence="1">5.6.2.3</ecNumber>
    </recommendedName>
</protein>
<evidence type="ECO:0000259" key="2">
    <source>
        <dbReference type="Pfam" id="PF05970"/>
    </source>
</evidence>
<keyword evidence="1" id="KW-0233">DNA recombination</keyword>
<comment type="caution">
    <text evidence="3">The sequence shown here is derived from an EMBL/GenBank/DDBJ whole genome shotgun (WGS) entry which is preliminary data.</text>
</comment>
<accession>A0A225V2C4</accession>
<reference evidence="4" key="1">
    <citation type="submission" date="2017-03" db="EMBL/GenBank/DDBJ databases">
        <title>Phytopthora megakarya and P. palmivora, two closely related causual agents of cacao black pod achieved similar genome size and gene model numbers by different mechanisms.</title>
        <authorList>
            <person name="Ali S."/>
            <person name="Shao J."/>
            <person name="Larry D.J."/>
            <person name="Kronmiller B."/>
            <person name="Shen D."/>
            <person name="Strem M.D."/>
            <person name="Melnick R.L."/>
            <person name="Guiltinan M.J."/>
            <person name="Tyler B.M."/>
            <person name="Meinhardt L.W."/>
            <person name="Bailey B.A."/>
        </authorList>
    </citation>
    <scope>NUCLEOTIDE SEQUENCE [LARGE SCALE GENOMIC DNA]</scope>
    <source>
        <strain evidence="4">zdho120</strain>
    </source>
</reference>
<comment type="similarity">
    <text evidence="1">Belongs to the helicase family.</text>
</comment>
<keyword evidence="1 3" id="KW-0347">Helicase</keyword>
<dbReference type="GO" id="GO:0043139">
    <property type="term" value="F:5'-3' DNA helicase activity"/>
    <property type="evidence" value="ECO:0007669"/>
    <property type="project" value="UniProtKB-EC"/>
</dbReference>
<keyword evidence="1" id="KW-0227">DNA damage</keyword>
<dbReference type="PANTHER" id="PTHR10492">
    <property type="match status" value="1"/>
</dbReference>
<feature type="domain" description="DNA helicase Pif1-like DEAD-box helicase" evidence="2">
    <location>
        <begin position="167"/>
        <end position="247"/>
    </location>
</feature>
<dbReference type="AlphaFoldDB" id="A0A225V2C4"/>
<dbReference type="EC" id="5.6.2.3" evidence="1"/>
<dbReference type="Proteomes" id="UP000198211">
    <property type="component" value="Unassembled WGS sequence"/>
</dbReference>
<comment type="catalytic activity">
    <reaction evidence="1">
        <text>ATP + H2O = ADP + phosphate + H(+)</text>
        <dbReference type="Rhea" id="RHEA:13065"/>
        <dbReference type="ChEBI" id="CHEBI:15377"/>
        <dbReference type="ChEBI" id="CHEBI:15378"/>
        <dbReference type="ChEBI" id="CHEBI:30616"/>
        <dbReference type="ChEBI" id="CHEBI:43474"/>
        <dbReference type="ChEBI" id="CHEBI:456216"/>
        <dbReference type="EC" id="5.6.2.3"/>
    </reaction>
</comment>
<dbReference type="GO" id="GO:0006281">
    <property type="term" value="P:DNA repair"/>
    <property type="evidence" value="ECO:0007669"/>
    <property type="project" value="UniProtKB-KW"/>
</dbReference>
<dbReference type="InterPro" id="IPR010285">
    <property type="entry name" value="DNA_helicase_pif1-like_DEAD"/>
</dbReference>
<dbReference type="GO" id="GO:0005524">
    <property type="term" value="F:ATP binding"/>
    <property type="evidence" value="ECO:0007669"/>
    <property type="project" value="UniProtKB-KW"/>
</dbReference>
<dbReference type="GO" id="GO:0006310">
    <property type="term" value="P:DNA recombination"/>
    <property type="evidence" value="ECO:0007669"/>
    <property type="project" value="UniProtKB-KW"/>
</dbReference>
<dbReference type="OrthoDB" id="112966at2759"/>
<proteinExistence type="inferred from homology"/>
<dbReference type="PANTHER" id="PTHR10492:SF101">
    <property type="entry name" value="ATP-DEPENDENT DNA HELICASE"/>
    <property type="match status" value="1"/>
</dbReference>
<name>A0A225V2C4_9STRA</name>
<evidence type="ECO:0000256" key="1">
    <source>
        <dbReference type="RuleBase" id="RU363044"/>
    </source>
</evidence>
<keyword evidence="1" id="KW-0234">DNA repair</keyword>
<comment type="cofactor">
    <cofactor evidence="1">
        <name>Mg(2+)</name>
        <dbReference type="ChEBI" id="CHEBI:18420"/>
    </cofactor>
</comment>
<organism evidence="3 4">
    <name type="scientific">Phytophthora megakarya</name>
    <dbReference type="NCBI Taxonomy" id="4795"/>
    <lineage>
        <taxon>Eukaryota</taxon>
        <taxon>Sar</taxon>
        <taxon>Stramenopiles</taxon>
        <taxon>Oomycota</taxon>
        <taxon>Peronosporomycetes</taxon>
        <taxon>Peronosporales</taxon>
        <taxon>Peronosporaceae</taxon>
        <taxon>Phytophthora</taxon>
    </lineage>
</organism>
<evidence type="ECO:0000313" key="4">
    <source>
        <dbReference type="Proteomes" id="UP000198211"/>
    </source>
</evidence>
<dbReference type="Pfam" id="PF05970">
    <property type="entry name" value="PIF1"/>
    <property type="match status" value="1"/>
</dbReference>
<sequence>MSSIGRIVHVSPQDSDRFLFRLLFAIVSYKYLWSVGDIVYPTFRDAAYGHLDDNQEWLHGLTEATAEKMPYQLHQLIAIVLAYSLPTRADKEEFKGQISEGVARNNEEKDVAENIHREHEVRVRMTEYKTLKYVAHYLAFNGKMLKLYVFLAKSKGGTAPKRQLNYLPVMNRGFFEAVGRVVPDIMKIESEPSGGKFIVFSGDHRQILPILKDATRAETKTACFKRSVRKFTSSLSYQKYARMNHPTFRERCQSDQNSQNSSFKLVKVATR</sequence>
<keyword evidence="1" id="KW-0378">Hydrolase</keyword>